<dbReference type="SUPFAM" id="SSF52833">
    <property type="entry name" value="Thioredoxin-like"/>
    <property type="match status" value="1"/>
</dbReference>
<accession>A0A8H4N6B1</accession>
<dbReference type="CDD" id="cd03024">
    <property type="entry name" value="DsbA_FrnE"/>
    <property type="match status" value="1"/>
</dbReference>
<evidence type="ECO:0000313" key="2">
    <source>
        <dbReference type="EMBL" id="KAF4304422.1"/>
    </source>
</evidence>
<evidence type="ECO:0000313" key="3">
    <source>
        <dbReference type="Proteomes" id="UP000572817"/>
    </source>
</evidence>
<dbReference type="Pfam" id="PF01323">
    <property type="entry name" value="DSBA"/>
    <property type="match status" value="1"/>
</dbReference>
<organism evidence="2 3">
    <name type="scientific">Botryosphaeria dothidea</name>
    <dbReference type="NCBI Taxonomy" id="55169"/>
    <lineage>
        <taxon>Eukaryota</taxon>
        <taxon>Fungi</taxon>
        <taxon>Dikarya</taxon>
        <taxon>Ascomycota</taxon>
        <taxon>Pezizomycotina</taxon>
        <taxon>Dothideomycetes</taxon>
        <taxon>Dothideomycetes incertae sedis</taxon>
        <taxon>Botryosphaeriales</taxon>
        <taxon>Botryosphaeriaceae</taxon>
        <taxon>Botryosphaeria</taxon>
    </lineage>
</organism>
<dbReference type="EMBL" id="WWBZ02000051">
    <property type="protein sequence ID" value="KAF4304422.1"/>
    <property type="molecule type" value="Genomic_DNA"/>
</dbReference>
<dbReference type="AlphaFoldDB" id="A0A8H4N6B1"/>
<evidence type="ECO:0000259" key="1">
    <source>
        <dbReference type="Pfam" id="PF01323"/>
    </source>
</evidence>
<dbReference type="OrthoDB" id="1930760at2759"/>
<comment type="caution">
    <text evidence="2">The sequence shown here is derived from an EMBL/GenBank/DDBJ whole genome shotgun (WGS) entry which is preliminary data.</text>
</comment>
<dbReference type="PANTHER" id="PTHR13887:SF52">
    <property type="entry name" value="DSBA-LIKE THIOREDOXIN DOMAIN-CONTAINING PROTEIN"/>
    <property type="match status" value="1"/>
</dbReference>
<keyword evidence="3" id="KW-1185">Reference proteome</keyword>
<proteinExistence type="predicted"/>
<dbReference type="GO" id="GO:0016491">
    <property type="term" value="F:oxidoreductase activity"/>
    <property type="evidence" value="ECO:0007669"/>
    <property type="project" value="InterPro"/>
</dbReference>
<sequence length="227" mass="25720">MAYDSTINFTLDTICPWTYLARRRLQRALEQVRSSDPDSGTTFTLKYLPFQLYPEASKEGEDKYEWYRKSRYGDSEEKMKMYTAIMTAYGADAGINFKFGGTVANTLNAHRVIQHFQEKSGPEVTDKIVESLYSQYFENEKHPSAADTLLRATADAGIPESEAKTIIDDESEGLMDVKMLIQEQKGNGVDAVPYLVIEGRKRDVTIQGAKEVDDYVKALQRVIKENA</sequence>
<name>A0A8H4N6B1_9PEZI</name>
<dbReference type="InterPro" id="IPR001853">
    <property type="entry name" value="DSBA-like_thioredoxin_dom"/>
</dbReference>
<reference evidence="2" key="1">
    <citation type="submission" date="2020-04" db="EMBL/GenBank/DDBJ databases">
        <title>Genome Assembly and Annotation of Botryosphaeria dothidea sdau 11-99, a Latent Pathogen of Apple Fruit Ring Rot in China.</title>
        <authorList>
            <person name="Yu C."/>
            <person name="Diao Y."/>
            <person name="Lu Q."/>
            <person name="Zhao J."/>
            <person name="Cui S."/>
            <person name="Peng C."/>
            <person name="He B."/>
            <person name="Liu H."/>
        </authorList>
    </citation>
    <scope>NUCLEOTIDE SEQUENCE [LARGE SCALE GENOMIC DNA]</scope>
    <source>
        <strain evidence="2">Sdau11-99</strain>
    </source>
</reference>
<dbReference type="Gene3D" id="3.40.30.10">
    <property type="entry name" value="Glutaredoxin"/>
    <property type="match status" value="1"/>
</dbReference>
<feature type="domain" description="DSBA-like thioredoxin" evidence="1">
    <location>
        <begin position="6"/>
        <end position="220"/>
    </location>
</feature>
<dbReference type="InterPro" id="IPR036249">
    <property type="entry name" value="Thioredoxin-like_sf"/>
</dbReference>
<gene>
    <name evidence="2" type="ORF">GTA08_BOTSDO07881</name>
</gene>
<dbReference type="Proteomes" id="UP000572817">
    <property type="component" value="Unassembled WGS sequence"/>
</dbReference>
<protein>
    <recommendedName>
        <fullName evidence="1">DSBA-like thioredoxin domain-containing protein</fullName>
    </recommendedName>
</protein>
<dbReference type="PANTHER" id="PTHR13887">
    <property type="entry name" value="GLUTATHIONE S-TRANSFERASE KAPPA"/>
    <property type="match status" value="1"/>
</dbReference>